<reference evidence="2" key="1">
    <citation type="submission" date="2020-01" db="EMBL/GenBank/DDBJ databases">
        <title>Insect and environment-associated Actinomycetes.</title>
        <authorList>
            <person name="Currrie C."/>
            <person name="Chevrette M."/>
            <person name="Carlson C."/>
            <person name="Stubbendieck R."/>
            <person name="Wendt-Pienkowski E."/>
        </authorList>
    </citation>
    <scope>NUCLEOTIDE SEQUENCE</scope>
    <source>
        <strain evidence="2">SID505</strain>
    </source>
</reference>
<dbReference type="Gene3D" id="3.40.50.300">
    <property type="entry name" value="P-loop containing nucleotide triphosphate hydrolases"/>
    <property type="match status" value="1"/>
</dbReference>
<comment type="caution">
    <text evidence="2">The sequence shown here is derived from an EMBL/GenBank/DDBJ whole genome shotgun (WGS) entry which is preliminary data.</text>
</comment>
<sequence length="83" mass="8567">MTDQAVDTSGPAKAPGTEEPSGAAPPRFFGRERELKALRADIERAGLDTLAGRKAPRARVLLIAGRPGSGRSALAEELAGALT</sequence>
<protein>
    <submittedName>
        <fullName evidence="2">ATP-binding protein</fullName>
    </submittedName>
</protein>
<dbReference type="AlphaFoldDB" id="A0A6G3SV58"/>
<dbReference type="InterPro" id="IPR027417">
    <property type="entry name" value="P-loop_NTPase"/>
</dbReference>
<gene>
    <name evidence="2" type="ORF">G3I43_21650</name>
</gene>
<dbReference type="GO" id="GO:0005524">
    <property type="term" value="F:ATP binding"/>
    <property type="evidence" value="ECO:0007669"/>
    <property type="project" value="UniProtKB-KW"/>
</dbReference>
<evidence type="ECO:0000313" key="2">
    <source>
        <dbReference type="EMBL" id="NEB86760.1"/>
    </source>
</evidence>
<evidence type="ECO:0000256" key="1">
    <source>
        <dbReference type="SAM" id="MobiDB-lite"/>
    </source>
</evidence>
<dbReference type="EMBL" id="JAAGMK010000623">
    <property type="protein sequence ID" value="NEB86760.1"/>
    <property type="molecule type" value="Genomic_DNA"/>
</dbReference>
<accession>A0A6G3SV58</accession>
<proteinExistence type="predicted"/>
<feature type="region of interest" description="Disordered" evidence="1">
    <location>
        <begin position="1"/>
        <end position="29"/>
    </location>
</feature>
<organism evidence="2">
    <name type="scientific">Streptomyces anulatus</name>
    <name type="common">Streptomyces chrysomallus</name>
    <dbReference type="NCBI Taxonomy" id="1892"/>
    <lineage>
        <taxon>Bacteria</taxon>
        <taxon>Bacillati</taxon>
        <taxon>Actinomycetota</taxon>
        <taxon>Actinomycetes</taxon>
        <taxon>Kitasatosporales</taxon>
        <taxon>Streptomycetaceae</taxon>
        <taxon>Streptomyces</taxon>
    </lineage>
</organism>
<keyword evidence="2" id="KW-0547">Nucleotide-binding</keyword>
<dbReference type="SUPFAM" id="SSF52540">
    <property type="entry name" value="P-loop containing nucleoside triphosphate hydrolases"/>
    <property type="match status" value="1"/>
</dbReference>
<keyword evidence="2" id="KW-0067">ATP-binding</keyword>
<name>A0A6G3SV58_STRAQ</name>
<feature type="non-terminal residue" evidence="2">
    <location>
        <position position="83"/>
    </location>
</feature>